<evidence type="ECO:0000313" key="4">
    <source>
        <dbReference type="Proteomes" id="UP001501920"/>
    </source>
</evidence>
<reference evidence="3 4" key="1">
    <citation type="submission" date="2020-10" db="EMBL/GenBank/DDBJ databases">
        <title>Pygocentrus nattereri (red-bellied piranha) genome, fPygNat1, primary haplotype.</title>
        <authorList>
            <person name="Myers G."/>
            <person name="Meyer A."/>
            <person name="Karagic N."/>
            <person name="Pippel M."/>
            <person name="Winkler S."/>
            <person name="Tracey A."/>
            <person name="Wood J."/>
            <person name="Formenti G."/>
            <person name="Howe K."/>
            <person name="Fedrigo O."/>
            <person name="Jarvis E.D."/>
        </authorList>
    </citation>
    <scope>NUCLEOTIDE SEQUENCE [LARGE SCALE GENOMIC DNA]</scope>
</reference>
<name>A0AAR2KJJ9_PYGNA</name>
<evidence type="ECO:0000313" key="3">
    <source>
        <dbReference type="Ensembl" id="ENSPNAP00000062612.1"/>
    </source>
</evidence>
<sequence length="138" mass="15537">MTDAKKLSGYFTEGASFVERFTCPQDPKSPELEYCCGFEDMKYCCSEPGNYYPYKHAYMWSLSAGLLVGLSIAALVLLAFLTSVLVLCILFIRTKPQQADTGLKLRSHTSISHSRIRKVYCPSTEQANLLKDKSQVYL</sequence>
<keyword evidence="1" id="KW-0472">Membrane</keyword>
<keyword evidence="1" id="KW-0812">Transmembrane</keyword>
<keyword evidence="4" id="KW-1185">Reference proteome</keyword>
<dbReference type="AlphaFoldDB" id="A0AAR2KJJ9"/>
<protein>
    <submittedName>
        <fullName evidence="3">Shisa like 2B</fullName>
    </submittedName>
</protein>
<dbReference type="Ensembl" id="ENSPNAT00000063158.1">
    <property type="protein sequence ID" value="ENSPNAP00000062612.1"/>
    <property type="gene ID" value="ENSPNAG00000004706.2"/>
</dbReference>
<accession>A0AAR2KJJ9</accession>
<dbReference type="InterPro" id="IPR053891">
    <property type="entry name" value="Shisa_N"/>
</dbReference>
<dbReference type="Pfam" id="PF13908">
    <property type="entry name" value="Shisa_N"/>
    <property type="match status" value="1"/>
</dbReference>
<reference evidence="3" key="2">
    <citation type="submission" date="2025-08" db="UniProtKB">
        <authorList>
            <consortium name="Ensembl"/>
        </authorList>
    </citation>
    <scope>IDENTIFICATION</scope>
</reference>
<reference evidence="3" key="3">
    <citation type="submission" date="2025-09" db="UniProtKB">
        <authorList>
            <consortium name="Ensembl"/>
        </authorList>
    </citation>
    <scope>IDENTIFICATION</scope>
</reference>
<organism evidence="3 4">
    <name type="scientific">Pygocentrus nattereri</name>
    <name type="common">Red-bellied piranha</name>
    <dbReference type="NCBI Taxonomy" id="42514"/>
    <lineage>
        <taxon>Eukaryota</taxon>
        <taxon>Metazoa</taxon>
        <taxon>Chordata</taxon>
        <taxon>Craniata</taxon>
        <taxon>Vertebrata</taxon>
        <taxon>Euteleostomi</taxon>
        <taxon>Actinopterygii</taxon>
        <taxon>Neopterygii</taxon>
        <taxon>Teleostei</taxon>
        <taxon>Ostariophysi</taxon>
        <taxon>Characiformes</taxon>
        <taxon>Characoidei</taxon>
        <taxon>Pygocentrus</taxon>
    </lineage>
</organism>
<evidence type="ECO:0000256" key="1">
    <source>
        <dbReference type="SAM" id="Phobius"/>
    </source>
</evidence>
<feature type="domain" description="Shisa N-terminal" evidence="2">
    <location>
        <begin position="9"/>
        <end position="49"/>
    </location>
</feature>
<proteinExistence type="predicted"/>
<feature type="transmembrane region" description="Helical" evidence="1">
    <location>
        <begin position="58"/>
        <end position="91"/>
    </location>
</feature>
<dbReference type="Proteomes" id="UP001501920">
    <property type="component" value="Chromosome 18"/>
</dbReference>
<dbReference type="GeneTree" id="ENSGT00940000161622"/>
<keyword evidence="1" id="KW-1133">Transmembrane helix</keyword>
<evidence type="ECO:0000259" key="2">
    <source>
        <dbReference type="Pfam" id="PF13908"/>
    </source>
</evidence>
<gene>
    <name evidence="3" type="primary">SHISAL2B</name>
</gene>